<name>A0A0C3S310_PHLG1</name>
<feature type="compositionally biased region" description="Polar residues" evidence="1">
    <location>
        <begin position="334"/>
        <end position="346"/>
    </location>
</feature>
<keyword evidence="2" id="KW-0472">Membrane</keyword>
<protein>
    <recommendedName>
        <fullName evidence="3">DUF6533 domain-containing protein</fullName>
    </recommendedName>
</protein>
<organism evidence="4 5">
    <name type="scientific">Phlebiopsis gigantea (strain 11061_1 CR5-6)</name>
    <name type="common">White-rot fungus</name>
    <name type="synonym">Peniophora gigantea</name>
    <dbReference type="NCBI Taxonomy" id="745531"/>
    <lineage>
        <taxon>Eukaryota</taxon>
        <taxon>Fungi</taxon>
        <taxon>Dikarya</taxon>
        <taxon>Basidiomycota</taxon>
        <taxon>Agaricomycotina</taxon>
        <taxon>Agaricomycetes</taxon>
        <taxon>Polyporales</taxon>
        <taxon>Phanerochaetaceae</taxon>
        <taxon>Phlebiopsis</taxon>
    </lineage>
</organism>
<feature type="transmembrane region" description="Helical" evidence="2">
    <location>
        <begin position="221"/>
        <end position="241"/>
    </location>
</feature>
<dbReference type="InterPro" id="IPR045340">
    <property type="entry name" value="DUF6533"/>
</dbReference>
<evidence type="ECO:0000313" key="5">
    <source>
        <dbReference type="Proteomes" id="UP000053257"/>
    </source>
</evidence>
<gene>
    <name evidence="4" type="ORF">PHLGIDRAFT_126089</name>
</gene>
<dbReference type="Proteomes" id="UP000053257">
    <property type="component" value="Unassembled WGS sequence"/>
</dbReference>
<dbReference type="OrthoDB" id="3354157at2759"/>
<feature type="transmembrane region" description="Helical" evidence="2">
    <location>
        <begin position="96"/>
        <end position="116"/>
    </location>
</feature>
<feature type="domain" description="DUF6533" evidence="3">
    <location>
        <begin position="23"/>
        <end position="65"/>
    </location>
</feature>
<reference evidence="4 5" key="1">
    <citation type="journal article" date="2014" name="PLoS Genet.">
        <title>Analysis of the Phlebiopsis gigantea genome, transcriptome and secretome provides insight into its pioneer colonization strategies of wood.</title>
        <authorList>
            <person name="Hori C."/>
            <person name="Ishida T."/>
            <person name="Igarashi K."/>
            <person name="Samejima M."/>
            <person name="Suzuki H."/>
            <person name="Master E."/>
            <person name="Ferreira P."/>
            <person name="Ruiz-Duenas F.J."/>
            <person name="Held B."/>
            <person name="Canessa P."/>
            <person name="Larrondo L.F."/>
            <person name="Schmoll M."/>
            <person name="Druzhinina I.S."/>
            <person name="Kubicek C.P."/>
            <person name="Gaskell J.A."/>
            <person name="Kersten P."/>
            <person name="St John F."/>
            <person name="Glasner J."/>
            <person name="Sabat G."/>
            <person name="Splinter BonDurant S."/>
            <person name="Syed K."/>
            <person name="Yadav J."/>
            <person name="Mgbeahuruike A.C."/>
            <person name="Kovalchuk A."/>
            <person name="Asiegbu F.O."/>
            <person name="Lackner G."/>
            <person name="Hoffmeister D."/>
            <person name="Rencoret J."/>
            <person name="Gutierrez A."/>
            <person name="Sun H."/>
            <person name="Lindquist E."/>
            <person name="Barry K."/>
            <person name="Riley R."/>
            <person name="Grigoriev I.V."/>
            <person name="Henrissat B."/>
            <person name="Kues U."/>
            <person name="Berka R.M."/>
            <person name="Martinez A.T."/>
            <person name="Covert S.F."/>
            <person name="Blanchette R.A."/>
            <person name="Cullen D."/>
        </authorList>
    </citation>
    <scope>NUCLEOTIDE SEQUENCE [LARGE SCALE GENOMIC DNA]</scope>
    <source>
        <strain evidence="4 5">11061_1 CR5-6</strain>
    </source>
</reference>
<evidence type="ECO:0000256" key="1">
    <source>
        <dbReference type="SAM" id="MobiDB-lite"/>
    </source>
</evidence>
<dbReference type="AlphaFoldDB" id="A0A0C3S310"/>
<keyword evidence="2" id="KW-1133">Transmembrane helix</keyword>
<sequence>MANKGAAVEQEIALYSNYLRANYCNLSTRVLYIWDYCVTFSDEVDYVWRRGITPATALFLINRYVNLVIAILELVEQSPFQTVESCTWVVRILQTCLILSLFIVSAFATLRVYAIWYRSWKVALPVLLLSLVPPVINIIIDSHQSTVTAPPPSTGCAVFNKPSDAPEVYSKVIITNRATTTVYDGIVFVLTMLRSAQIYEHDSGASAVHPSVMSLLLRDGAYYFLFLLAMNLSQIVVSARYAGNNYVSYYVSPVTAILISRALLELCSIASGPEHTHSVTEGSAVYLTSEFPSTQYRSEKGFEGLVGPLGTTFRSFVTSEGSATAAGEERLELESSTLAETPSASEYVSEKYPDPGPSSKV</sequence>
<evidence type="ECO:0000313" key="4">
    <source>
        <dbReference type="EMBL" id="KIP09791.1"/>
    </source>
</evidence>
<keyword evidence="2" id="KW-0812">Transmembrane</keyword>
<evidence type="ECO:0000259" key="3">
    <source>
        <dbReference type="Pfam" id="PF20151"/>
    </source>
</evidence>
<dbReference type="STRING" id="745531.A0A0C3S310"/>
<feature type="region of interest" description="Disordered" evidence="1">
    <location>
        <begin position="324"/>
        <end position="361"/>
    </location>
</feature>
<proteinExistence type="predicted"/>
<dbReference type="EMBL" id="KN840462">
    <property type="protein sequence ID" value="KIP09791.1"/>
    <property type="molecule type" value="Genomic_DNA"/>
</dbReference>
<dbReference type="Pfam" id="PF20151">
    <property type="entry name" value="DUF6533"/>
    <property type="match status" value="1"/>
</dbReference>
<evidence type="ECO:0000256" key="2">
    <source>
        <dbReference type="SAM" id="Phobius"/>
    </source>
</evidence>
<feature type="transmembrane region" description="Helical" evidence="2">
    <location>
        <begin position="55"/>
        <end position="75"/>
    </location>
</feature>
<keyword evidence="5" id="KW-1185">Reference proteome</keyword>
<dbReference type="HOGENOM" id="CLU_053360_1_1_1"/>
<accession>A0A0C3S310</accession>
<feature type="transmembrane region" description="Helical" evidence="2">
    <location>
        <begin position="122"/>
        <end position="140"/>
    </location>
</feature>